<dbReference type="OrthoDB" id="76098at2759"/>
<keyword evidence="2" id="KW-0040">ANK repeat</keyword>
<dbReference type="Pfam" id="PF12796">
    <property type="entry name" value="Ank_2"/>
    <property type="match status" value="2"/>
</dbReference>
<dbReference type="SUPFAM" id="SSF48403">
    <property type="entry name" value="Ankyrin repeat"/>
    <property type="match status" value="2"/>
</dbReference>
<dbReference type="Proteomes" id="UP000320333">
    <property type="component" value="Unassembled WGS sequence"/>
</dbReference>
<dbReference type="SMART" id="SM00248">
    <property type="entry name" value="ANK"/>
    <property type="match status" value="9"/>
</dbReference>
<dbReference type="InterPro" id="IPR002110">
    <property type="entry name" value="Ankyrin_rpt"/>
</dbReference>
<dbReference type="PANTHER" id="PTHR24198">
    <property type="entry name" value="ANKYRIN REPEAT AND PROTEIN KINASE DOMAIN-CONTAINING PROTEIN"/>
    <property type="match status" value="1"/>
</dbReference>
<protein>
    <submittedName>
        <fullName evidence="3">Uncharacterized protein</fullName>
    </submittedName>
</protein>
<dbReference type="Gene3D" id="1.25.40.20">
    <property type="entry name" value="Ankyrin repeat-containing domain"/>
    <property type="match status" value="3"/>
</dbReference>
<dbReference type="Pfam" id="PF00023">
    <property type="entry name" value="Ank"/>
    <property type="match status" value="1"/>
</dbReference>
<sequence length="644" mass="71410">MDRLPFELVERIAVFLHPEQTQILRITCAEFWHSNICSNTSFAVLNIETWCHERSRIESEFESVNWQRLGPAFMAAAIIVRGHGFDMWMQEQLMGANASINADPGPHSYTEDDLREIHHQDTLEQQLRTEVAVTLVEEALFLAYAFKPLDWGVNTFYALRWAAAADARDIVSFLLEKRDLRELASFQSAMAQALQLAAACENLEIVQLLLAAFPLGTDASQALEGALFYAAQRNLEDIVTVLMEFIDVRCSLLELAAMNFTELLRITCTHGNARIARQFLSSPNNDIKTLRQNLDVSLSISPTVFGGHVDIVDLLIEFHPATKSSLTLLPAVKGNNIKMVKHLLSNIPDLVFEEKDVYAAFLEACTMGYLDIASQILIPPEASHPHPNPKSYENPEKFLLEACENNHPSLVDLLLMHTPNLSASFDNNTCLRHAASNGHTEIVRLLLDCQQEAVDPSCLNNICLRNAAERGYVEIVERLLQDSRVDAGAQGNAAIRFSAERGHAQVVGLLLKTRGVDPAADDSFALRAAARNRHLKVVELLIRDGRSDVSAREGYALKHLEDMALLDGALLDGQGGVVEDPESLRVTDLLLPFRGQGIQPLSGFSCLIISNWARSFTISFLSSALDVHTFVQSSSPASNHNDKL</sequence>
<keyword evidence="1" id="KW-0677">Repeat</keyword>
<proteinExistence type="predicted"/>
<evidence type="ECO:0000313" key="4">
    <source>
        <dbReference type="Proteomes" id="UP000320333"/>
    </source>
</evidence>
<dbReference type="AlphaFoldDB" id="A0A507DTF0"/>
<dbReference type="STRING" id="246404.A0A507DTF0"/>
<keyword evidence="4" id="KW-1185">Reference proteome</keyword>
<organism evidence="3 4">
    <name type="scientific">Chytriomyces confervae</name>
    <dbReference type="NCBI Taxonomy" id="246404"/>
    <lineage>
        <taxon>Eukaryota</taxon>
        <taxon>Fungi</taxon>
        <taxon>Fungi incertae sedis</taxon>
        <taxon>Chytridiomycota</taxon>
        <taxon>Chytridiomycota incertae sedis</taxon>
        <taxon>Chytridiomycetes</taxon>
        <taxon>Chytridiales</taxon>
        <taxon>Chytriomycetaceae</taxon>
        <taxon>Chytriomyces</taxon>
    </lineage>
</organism>
<gene>
    <name evidence="3" type="ORF">CcCBS67573_g09532</name>
</gene>
<accession>A0A507DTF0</accession>
<evidence type="ECO:0000313" key="3">
    <source>
        <dbReference type="EMBL" id="TPX54816.1"/>
    </source>
</evidence>
<dbReference type="InterPro" id="IPR036770">
    <property type="entry name" value="Ankyrin_rpt-contain_sf"/>
</dbReference>
<comment type="caution">
    <text evidence="3">The sequence shown here is derived from an EMBL/GenBank/DDBJ whole genome shotgun (WGS) entry which is preliminary data.</text>
</comment>
<evidence type="ECO:0000256" key="1">
    <source>
        <dbReference type="ARBA" id="ARBA00022737"/>
    </source>
</evidence>
<reference evidence="3 4" key="1">
    <citation type="journal article" date="2019" name="Sci. Rep.">
        <title>Comparative genomics of chytrid fungi reveal insights into the obligate biotrophic and pathogenic lifestyle of Synchytrium endobioticum.</title>
        <authorList>
            <person name="van de Vossenberg B.T.L.H."/>
            <person name="Warris S."/>
            <person name="Nguyen H.D.T."/>
            <person name="van Gent-Pelzer M.P.E."/>
            <person name="Joly D.L."/>
            <person name="van de Geest H.C."/>
            <person name="Bonants P.J.M."/>
            <person name="Smith D.S."/>
            <person name="Levesque C.A."/>
            <person name="van der Lee T.A.J."/>
        </authorList>
    </citation>
    <scope>NUCLEOTIDE SEQUENCE [LARGE SCALE GENOMIC DNA]</scope>
    <source>
        <strain evidence="3 4">CBS 675.73</strain>
    </source>
</reference>
<dbReference type="EMBL" id="QEAP01000874">
    <property type="protein sequence ID" value="TPX54816.1"/>
    <property type="molecule type" value="Genomic_DNA"/>
</dbReference>
<dbReference type="PANTHER" id="PTHR24198:SF165">
    <property type="entry name" value="ANKYRIN REPEAT-CONTAINING PROTEIN-RELATED"/>
    <property type="match status" value="1"/>
</dbReference>
<name>A0A507DTF0_9FUNG</name>
<evidence type="ECO:0000256" key="2">
    <source>
        <dbReference type="ARBA" id="ARBA00023043"/>
    </source>
</evidence>